<dbReference type="InterPro" id="IPR036426">
    <property type="entry name" value="Bulb-type_lectin_dom_sf"/>
</dbReference>
<feature type="coiled-coil region" evidence="4">
    <location>
        <begin position="170"/>
        <end position="197"/>
    </location>
</feature>
<dbReference type="SUPFAM" id="SSF51110">
    <property type="entry name" value="alpha-D-mannose-specific plant lectins"/>
    <property type="match status" value="1"/>
</dbReference>
<evidence type="ECO:0000256" key="2">
    <source>
        <dbReference type="ARBA" id="ARBA00023157"/>
    </source>
</evidence>
<dbReference type="InterPro" id="IPR040225">
    <property type="entry name" value="GIL1-like"/>
</dbReference>
<accession>A0A1R3HWR3</accession>
<protein>
    <recommendedName>
        <fullName evidence="5">Bulb-type lectin domain-containing protein</fullName>
    </recommendedName>
</protein>
<dbReference type="Pfam" id="PF24994">
    <property type="entry name" value="GIL1_IRKI_C"/>
    <property type="match status" value="1"/>
</dbReference>
<dbReference type="InterPro" id="IPR003609">
    <property type="entry name" value="Pan_app"/>
</dbReference>
<keyword evidence="7" id="KW-1185">Reference proteome</keyword>
<evidence type="ECO:0000313" key="6">
    <source>
        <dbReference type="EMBL" id="OMO74710.1"/>
    </source>
</evidence>
<proteinExistence type="predicted"/>
<dbReference type="Proteomes" id="UP000188268">
    <property type="component" value="Unassembled WGS sequence"/>
</dbReference>
<dbReference type="STRING" id="210143.A0A1R3HWR3"/>
<evidence type="ECO:0000259" key="5">
    <source>
        <dbReference type="PROSITE" id="PS50927"/>
    </source>
</evidence>
<sequence>MEGVKPSAVTPSKSKWARTLSKVLHLHTAPTGIVPDDGVQKVKLGETDEWNDSKTTKRLSQKFDGLHDEEVEKRMALEALTAKIFATISAIKAGYAQLQHAQSPYDADGIQAADQLIVSELKKLSEFKQCFLKKQYDPSPEYSMLLAEIQEQKSLSKTFEVMGKKLESQLRLKESEIIFLREKLDDSNKQNRLLEKRLNQSGQLFVLDNLHLSGLSPSHFITVLRQTVKSIRSFVRLMIDQMKSAEWDMNTAANSIERGVVYWKADDKCYTFESFICREMFKAFHLPYFTLLGNSVPEVKKHPQVFFERFMELKSTKVTEYLAMKPKSTFAKFCRTRYLQLVHPKMESSFFGNLSIRDMVSSYEFPDTTFFILFAEMAKRVWLLHCLAFAFQPEASIFQISKGCRFSEVYMESVTEEAFLSSDITPQSEPRVALTVVPGFRIANSYPTSVKDPTFWRNNEIPPNLSFKFNDGSQLRLLLANANDNPDFGFGFFTKGNNTNAFYLVVVKFMTIYHDVPPIVVWSANRDVPVGEFATLELRDGDVILRNEDGNIIIWSTETPGSIARRLHVDDEGDLRLVDNRHTLIWNSFNHPTDTLVSNLLEDKQYGDCSYPEVCGTCGICSDGQCSCPESSGSYFRPSNSSLGSFECAQVAPLSCQDTGFVELNNVTYFSFVPQLLFTNAEKCKKECLKNCSCKAALFRGKLITTKIDVYSLGIVILEIICGRKNSHAPGDYLIDILKNKVEENELASLVDESNEDMQCHREDAVKVMEIAILCLQTNLYKRPTAAKVVRFLEGLTNVEPISDYGFLTMIHIDEEPVATAADACYVSPITASVLSGPR</sequence>
<dbReference type="AlphaFoldDB" id="A0A1R3HWR3"/>
<dbReference type="Gene3D" id="1.10.510.10">
    <property type="entry name" value="Transferase(Phosphotransferase) domain 1"/>
    <property type="match status" value="1"/>
</dbReference>
<dbReference type="Gramene" id="OMO74710">
    <property type="protein sequence ID" value="OMO74710"/>
    <property type="gene ID" value="CCACVL1_16513"/>
</dbReference>
<keyword evidence="2" id="KW-1015">Disulfide bond</keyword>
<dbReference type="InterPro" id="IPR011009">
    <property type="entry name" value="Kinase-like_dom_sf"/>
</dbReference>
<dbReference type="InterPro" id="IPR056813">
    <property type="entry name" value="GIL1_IRKI_C"/>
</dbReference>
<dbReference type="OrthoDB" id="1915848at2759"/>
<name>A0A1R3HWR3_COCAP</name>
<dbReference type="InterPro" id="IPR006943">
    <property type="entry name" value="DUF641_pln"/>
</dbReference>
<dbReference type="GO" id="GO:0009959">
    <property type="term" value="P:negative gravitropism"/>
    <property type="evidence" value="ECO:0007669"/>
    <property type="project" value="InterPro"/>
</dbReference>
<reference evidence="6 7" key="1">
    <citation type="submission" date="2013-09" db="EMBL/GenBank/DDBJ databases">
        <title>Corchorus capsularis genome sequencing.</title>
        <authorList>
            <person name="Alam M."/>
            <person name="Haque M.S."/>
            <person name="Islam M.S."/>
            <person name="Emdad E.M."/>
            <person name="Islam M.M."/>
            <person name="Ahmed B."/>
            <person name="Halim A."/>
            <person name="Hossen Q.M.M."/>
            <person name="Hossain M.Z."/>
            <person name="Ahmed R."/>
            <person name="Khan M.M."/>
            <person name="Islam R."/>
            <person name="Rashid M.M."/>
            <person name="Khan S.A."/>
            <person name="Rahman M.S."/>
            <person name="Alam M."/>
        </authorList>
    </citation>
    <scope>NUCLEOTIDE SEQUENCE [LARGE SCALE GENOMIC DNA]</scope>
    <source>
        <strain evidence="7">cv. CVL-1</strain>
        <tissue evidence="6">Whole seedling</tissue>
    </source>
</reference>
<dbReference type="Pfam" id="PF08276">
    <property type="entry name" value="PAN_2"/>
    <property type="match status" value="1"/>
</dbReference>
<dbReference type="Gene3D" id="2.90.10.30">
    <property type="match status" value="1"/>
</dbReference>
<dbReference type="EMBL" id="AWWV01011077">
    <property type="protein sequence ID" value="OMO74710.1"/>
    <property type="molecule type" value="Genomic_DNA"/>
</dbReference>
<keyword evidence="1" id="KW-0732">Signal</keyword>
<dbReference type="PANTHER" id="PTHR31161">
    <property type="entry name" value="PROTEIN GRAVITROPIC IN THE LIGHT 1"/>
    <property type="match status" value="1"/>
</dbReference>
<organism evidence="6 7">
    <name type="scientific">Corchorus capsularis</name>
    <name type="common">Jute</name>
    <dbReference type="NCBI Taxonomy" id="210143"/>
    <lineage>
        <taxon>Eukaryota</taxon>
        <taxon>Viridiplantae</taxon>
        <taxon>Streptophyta</taxon>
        <taxon>Embryophyta</taxon>
        <taxon>Tracheophyta</taxon>
        <taxon>Spermatophyta</taxon>
        <taxon>Magnoliopsida</taxon>
        <taxon>eudicotyledons</taxon>
        <taxon>Gunneridae</taxon>
        <taxon>Pentapetalae</taxon>
        <taxon>rosids</taxon>
        <taxon>malvids</taxon>
        <taxon>Malvales</taxon>
        <taxon>Malvaceae</taxon>
        <taxon>Grewioideae</taxon>
        <taxon>Apeibeae</taxon>
        <taxon>Corchorus</taxon>
    </lineage>
</organism>
<evidence type="ECO:0000256" key="4">
    <source>
        <dbReference type="SAM" id="Coils"/>
    </source>
</evidence>
<dbReference type="GO" id="GO:0009639">
    <property type="term" value="P:response to red or far red light"/>
    <property type="evidence" value="ECO:0007669"/>
    <property type="project" value="InterPro"/>
</dbReference>
<dbReference type="SMART" id="SM00108">
    <property type="entry name" value="B_lectin"/>
    <property type="match status" value="1"/>
</dbReference>
<keyword evidence="4" id="KW-0175">Coiled coil</keyword>
<feature type="domain" description="Bulb-type lectin" evidence="5">
    <location>
        <begin position="466"/>
        <end position="590"/>
    </location>
</feature>
<dbReference type="InterPro" id="IPR001480">
    <property type="entry name" value="Bulb-type_lectin_dom"/>
</dbReference>
<dbReference type="PROSITE" id="PS50927">
    <property type="entry name" value="BULB_LECTIN"/>
    <property type="match status" value="1"/>
</dbReference>
<evidence type="ECO:0000256" key="1">
    <source>
        <dbReference type="ARBA" id="ARBA00022729"/>
    </source>
</evidence>
<comment type="caution">
    <text evidence="6">The sequence shown here is derived from an EMBL/GenBank/DDBJ whole genome shotgun (WGS) entry which is preliminary data.</text>
</comment>
<keyword evidence="3" id="KW-0325">Glycoprotein</keyword>
<dbReference type="Pfam" id="PF01453">
    <property type="entry name" value="B_lectin"/>
    <property type="match status" value="1"/>
</dbReference>
<evidence type="ECO:0000313" key="7">
    <source>
        <dbReference type="Proteomes" id="UP000188268"/>
    </source>
</evidence>
<gene>
    <name evidence="6" type="ORF">CCACVL1_16513</name>
</gene>
<dbReference type="SUPFAM" id="SSF56112">
    <property type="entry name" value="Protein kinase-like (PK-like)"/>
    <property type="match status" value="1"/>
</dbReference>
<dbReference type="Pfam" id="PF04859">
    <property type="entry name" value="DUF641"/>
    <property type="match status" value="1"/>
</dbReference>
<evidence type="ECO:0000256" key="3">
    <source>
        <dbReference type="ARBA" id="ARBA00023180"/>
    </source>
</evidence>